<dbReference type="EMBL" id="DSBW01000143">
    <property type="protein sequence ID" value="HED31328.1"/>
    <property type="molecule type" value="Genomic_DNA"/>
</dbReference>
<accession>A0A831WP84</accession>
<dbReference type="InterPro" id="IPR024775">
    <property type="entry name" value="DinB-like"/>
</dbReference>
<dbReference type="SUPFAM" id="SSF109854">
    <property type="entry name" value="DinB/YfiT-like putative metalloenzymes"/>
    <property type="match status" value="1"/>
</dbReference>
<protein>
    <submittedName>
        <fullName evidence="2">DinB family protein</fullName>
    </submittedName>
</protein>
<proteinExistence type="predicted"/>
<evidence type="ECO:0000259" key="1">
    <source>
        <dbReference type="Pfam" id="PF12867"/>
    </source>
</evidence>
<organism evidence="2">
    <name type="scientific">Prosthecochloris aestuarii</name>
    <dbReference type="NCBI Taxonomy" id="1102"/>
    <lineage>
        <taxon>Bacteria</taxon>
        <taxon>Pseudomonadati</taxon>
        <taxon>Chlorobiota</taxon>
        <taxon>Chlorobiia</taxon>
        <taxon>Chlorobiales</taxon>
        <taxon>Chlorobiaceae</taxon>
        <taxon>Prosthecochloris</taxon>
    </lineage>
</organism>
<comment type="caution">
    <text evidence="2">The sequence shown here is derived from an EMBL/GenBank/DDBJ whole genome shotgun (WGS) entry which is preliminary data.</text>
</comment>
<reference evidence="2" key="1">
    <citation type="journal article" date="2020" name="mSystems">
        <title>Genome- and Community-Level Interaction Insights into Carbon Utilization and Element Cycling Functions of Hydrothermarchaeota in Hydrothermal Sediment.</title>
        <authorList>
            <person name="Zhou Z."/>
            <person name="Liu Y."/>
            <person name="Xu W."/>
            <person name="Pan J."/>
            <person name="Luo Z.H."/>
            <person name="Li M."/>
        </authorList>
    </citation>
    <scope>NUCLEOTIDE SEQUENCE [LARGE SCALE GENOMIC DNA]</scope>
    <source>
        <strain evidence="2">SpSt-1181</strain>
    </source>
</reference>
<dbReference type="Proteomes" id="UP000886335">
    <property type="component" value="Unassembled WGS sequence"/>
</dbReference>
<evidence type="ECO:0000313" key="2">
    <source>
        <dbReference type="EMBL" id="HED31328.1"/>
    </source>
</evidence>
<dbReference type="Pfam" id="PF12867">
    <property type="entry name" value="DinB_2"/>
    <property type="match status" value="1"/>
</dbReference>
<dbReference type="AlphaFoldDB" id="A0A831WP84"/>
<dbReference type="Gene3D" id="1.20.120.450">
    <property type="entry name" value="dinb family like domain"/>
    <property type="match status" value="1"/>
</dbReference>
<sequence length="174" mass="19767">MNWTTLLHREIEEAYKLSDALITLLDDTELQWKPSSGTNWMTVGQLLMHMSTACGVPMKDFVTGDTGSPEDLSANQLTLEEMLPSAEKMPSVESIDEARRLLREDRCMAVEAVNMCSENELDEKTAKALWDPVPLPLGYRLLQMTGHLNQHKTQLYYYLKLMGKPVDTRTLYGI</sequence>
<gene>
    <name evidence="2" type="ORF">ENN50_06565</name>
</gene>
<feature type="domain" description="DinB-like" evidence="1">
    <location>
        <begin position="11"/>
        <end position="154"/>
    </location>
</feature>
<dbReference type="InterPro" id="IPR034660">
    <property type="entry name" value="DinB/YfiT-like"/>
</dbReference>
<name>A0A831WP84_PROAE</name>